<reference evidence="2 3" key="1">
    <citation type="submission" date="2018-11" db="EMBL/GenBank/DDBJ databases">
        <title>Genomic Encyclopedia of Type Strains, Phase IV (KMG-IV): sequencing the most valuable type-strain genomes for metagenomic binning, comparative biology and taxonomic classification.</title>
        <authorList>
            <person name="Goeker M."/>
        </authorList>
    </citation>
    <scope>NUCLEOTIDE SEQUENCE [LARGE SCALE GENOMIC DNA]</scope>
    <source>
        <strain evidence="2 3">DSM 16974</strain>
    </source>
</reference>
<comment type="caution">
    <text evidence="2">The sequence shown here is derived from an EMBL/GenBank/DDBJ whole genome shotgun (WGS) entry which is preliminary data.</text>
</comment>
<evidence type="ECO:0000256" key="1">
    <source>
        <dbReference type="SAM" id="Coils"/>
    </source>
</evidence>
<sequence length="69" mass="7983">MTRPNHAFSASLKGTEQLREKLIGEITRFERQLDALKASDEPVDFSMMQTYKELIHSRRDMLAQLPASF</sequence>
<gene>
    <name evidence="2" type="ORF">EDC38_2886</name>
</gene>
<dbReference type="EMBL" id="RJUK01000002">
    <property type="protein sequence ID" value="ROQ18658.1"/>
    <property type="molecule type" value="Genomic_DNA"/>
</dbReference>
<keyword evidence="3" id="KW-1185">Reference proteome</keyword>
<proteinExistence type="predicted"/>
<dbReference type="OrthoDB" id="5740731at2"/>
<feature type="coiled-coil region" evidence="1">
    <location>
        <begin position="12"/>
        <end position="39"/>
    </location>
</feature>
<evidence type="ECO:0000313" key="3">
    <source>
        <dbReference type="Proteomes" id="UP000273643"/>
    </source>
</evidence>
<evidence type="ECO:0008006" key="4">
    <source>
        <dbReference type="Google" id="ProtNLM"/>
    </source>
</evidence>
<evidence type="ECO:0000313" key="2">
    <source>
        <dbReference type="EMBL" id="ROQ18658.1"/>
    </source>
</evidence>
<dbReference type="Proteomes" id="UP000273643">
    <property type="component" value="Unassembled WGS sequence"/>
</dbReference>
<organism evidence="2 3">
    <name type="scientific">Marinimicrobium koreense</name>
    <dbReference type="NCBI Taxonomy" id="306545"/>
    <lineage>
        <taxon>Bacteria</taxon>
        <taxon>Pseudomonadati</taxon>
        <taxon>Pseudomonadota</taxon>
        <taxon>Gammaproteobacteria</taxon>
        <taxon>Cellvibrionales</taxon>
        <taxon>Cellvibrionaceae</taxon>
        <taxon>Marinimicrobium</taxon>
    </lineage>
</organism>
<name>A0A3N1NU01_9GAMM</name>
<protein>
    <recommendedName>
        <fullName evidence="4">DUF465 domain-containing protein</fullName>
    </recommendedName>
</protein>
<dbReference type="RefSeq" id="WP_024462066.1">
    <property type="nucleotide sequence ID" value="NZ_JBHYFO010000023.1"/>
</dbReference>
<keyword evidence="1" id="KW-0175">Coiled coil</keyword>
<dbReference type="AlphaFoldDB" id="A0A3N1NU01"/>
<accession>A0A3N1NU01</accession>